<evidence type="ECO:0000313" key="11">
    <source>
        <dbReference type="EMBL" id="ELP87768.1"/>
    </source>
</evidence>
<evidence type="ECO:0000256" key="9">
    <source>
        <dbReference type="SAM" id="Phobius"/>
    </source>
</evidence>
<evidence type="ECO:0000256" key="8">
    <source>
        <dbReference type="ARBA" id="ARBA00023136"/>
    </source>
</evidence>
<reference evidence="11 12" key="1">
    <citation type="submission" date="2012-10" db="EMBL/GenBank/DDBJ databases">
        <authorList>
            <person name="Zafar N."/>
            <person name="Inman J."/>
            <person name="Hall N."/>
            <person name="Lorenzi H."/>
            <person name="Caler E."/>
        </authorList>
    </citation>
    <scope>NUCLEOTIDE SEQUENCE [LARGE SCALE GENOMIC DNA]</scope>
    <source>
        <strain evidence="11 12">IP1</strain>
    </source>
</reference>
<dbReference type="KEGG" id="eiv:EIN_411210"/>
<protein>
    <submittedName>
        <fullName evidence="11">Sphingomyelin synthetase, putative</fullName>
    </submittedName>
</protein>
<dbReference type="GO" id="GO:0005789">
    <property type="term" value="C:endoplasmic reticulum membrane"/>
    <property type="evidence" value="ECO:0007669"/>
    <property type="project" value="TreeGrafter"/>
</dbReference>
<dbReference type="GO" id="GO:0047493">
    <property type="term" value="F:ceramide cholinephosphotransferase activity"/>
    <property type="evidence" value="ECO:0007669"/>
    <property type="project" value="TreeGrafter"/>
</dbReference>
<sequence>MNCITGTLLLMPIREYPKGLYANVSGTLSTLKAFIWSTYEYPRRTLHDFLHSQLMWAVTVMIICGYWNSVFQIYADSIAGFWKYKHQPFVLMDIAFDVLPHIESEHISDYYLKWCIYATAIRFMFTPLRLVILRRYCFMQAVIFLLRGFSVFATLLPCPMTGCVSTAVGNPFVEALYIMLGYHRTCADLLFSGHTANLTMCAFIWEYYCEKVPFFNPVYERVASWIAAMVGFVVFLSNHFHYSCDVFVGFVMAALVFNMYHSYVLTISTRNNFFNSFLRWFEEDADEIPKLVRLASRKTLTH</sequence>
<dbReference type="GeneID" id="14886727"/>
<comment type="subcellular location">
    <subcellularLocation>
        <location evidence="1">Membrane</location>
        <topology evidence="1">Multi-pass membrane protein</topology>
    </subcellularLocation>
</comment>
<dbReference type="OMA" id="DIIMICF"/>
<dbReference type="Pfam" id="PF14360">
    <property type="entry name" value="PAP2_C"/>
    <property type="match status" value="1"/>
</dbReference>
<evidence type="ECO:0000256" key="2">
    <source>
        <dbReference type="ARBA" id="ARBA00005441"/>
    </source>
</evidence>
<dbReference type="OrthoDB" id="422827at2759"/>
<evidence type="ECO:0000256" key="7">
    <source>
        <dbReference type="ARBA" id="ARBA00023098"/>
    </source>
</evidence>
<dbReference type="AlphaFoldDB" id="A0A0A1U162"/>
<proteinExistence type="inferred from homology"/>
<keyword evidence="6 9" id="KW-1133">Transmembrane helix</keyword>
<dbReference type="PANTHER" id="PTHR21290">
    <property type="entry name" value="SPHINGOMYELIN SYNTHETASE"/>
    <property type="match status" value="1"/>
</dbReference>
<dbReference type="InterPro" id="IPR045221">
    <property type="entry name" value="Sphingomyelin_synth-like"/>
</dbReference>
<dbReference type="VEuPathDB" id="AmoebaDB:EIN_411210"/>
<keyword evidence="4 9" id="KW-0812">Transmembrane</keyword>
<keyword evidence="12" id="KW-1185">Reference proteome</keyword>
<evidence type="ECO:0000256" key="1">
    <source>
        <dbReference type="ARBA" id="ARBA00004141"/>
    </source>
</evidence>
<keyword evidence="8 9" id="KW-0472">Membrane</keyword>
<dbReference type="GO" id="GO:0046513">
    <property type="term" value="P:ceramide biosynthetic process"/>
    <property type="evidence" value="ECO:0007669"/>
    <property type="project" value="TreeGrafter"/>
</dbReference>
<evidence type="ECO:0000256" key="6">
    <source>
        <dbReference type="ARBA" id="ARBA00022989"/>
    </source>
</evidence>
<evidence type="ECO:0000259" key="10">
    <source>
        <dbReference type="Pfam" id="PF14360"/>
    </source>
</evidence>
<feature type="transmembrane region" description="Helical" evidence="9">
    <location>
        <begin position="54"/>
        <end position="75"/>
    </location>
</feature>
<gene>
    <name evidence="11" type="ORF">EIN_411210</name>
</gene>
<feature type="transmembrane region" description="Helical" evidence="9">
    <location>
        <begin position="246"/>
        <end position="265"/>
    </location>
</feature>
<dbReference type="InterPro" id="IPR025749">
    <property type="entry name" value="Sphingomyelin_synth-like_dom"/>
</dbReference>
<name>A0A0A1U162_ENTIV</name>
<evidence type="ECO:0000256" key="4">
    <source>
        <dbReference type="ARBA" id="ARBA00022692"/>
    </source>
</evidence>
<feature type="transmembrane region" description="Helical" evidence="9">
    <location>
        <begin position="20"/>
        <end position="42"/>
    </location>
</feature>
<keyword evidence="3" id="KW-0808">Transferase</keyword>
<dbReference type="GO" id="GO:0000139">
    <property type="term" value="C:Golgi membrane"/>
    <property type="evidence" value="ECO:0007669"/>
    <property type="project" value="TreeGrafter"/>
</dbReference>
<dbReference type="GO" id="GO:0033188">
    <property type="term" value="F:sphingomyelin synthase activity"/>
    <property type="evidence" value="ECO:0007669"/>
    <property type="project" value="TreeGrafter"/>
</dbReference>
<feature type="domain" description="Sphingomyelin synthase-like" evidence="10">
    <location>
        <begin position="185"/>
        <end position="261"/>
    </location>
</feature>
<dbReference type="Proteomes" id="UP000014680">
    <property type="component" value="Unassembled WGS sequence"/>
</dbReference>
<evidence type="ECO:0000256" key="5">
    <source>
        <dbReference type="ARBA" id="ARBA00022919"/>
    </source>
</evidence>
<dbReference type="RefSeq" id="XP_004254539.1">
    <property type="nucleotide sequence ID" value="XM_004254491.1"/>
</dbReference>
<keyword evidence="5" id="KW-0746">Sphingolipid metabolism</keyword>
<evidence type="ECO:0000256" key="3">
    <source>
        <dbReference type="ARBA" id="ARBA00022679"/>
    </source>
</evidence>
<dbReference type="EMBL" id="KB206788">
    <property type="protein sequence ID" value="ELP87768.1"/>
    <property type="molecule type" value="Genomic_DNA"/>
</dbReference>
<feature type="transmembrane region" description="Helical" evidence="9">
    <location>
        <begin position="144"/>
        <end position="169"/>
    </location>
</feature>
<keyword evidence="7" id="KW-0443">Lipid metabolism</keyword>
<evidence type="ECO:0000313" key="12">
    <source>
        <dbReference type="Proteomes" id="UP000014680"/>
    </source>
</evidence>
<dbReference type="GO" id="GO:0005886">
    <property type="term" value="C:plasma membrane"/>
    <property type="evidence" value="ECO:0007669"/>
    <property type="project" value="TreeGrafter"/>
</dbReference>
<accession>A0A0A1U162</accession>
<dbReference type="PANTHER" id="PTHR21290:SF25">
    <property type="entry name" value="SPHINGOMYELIN SYNTHASE-RELATED PROTEIN 1"/>
    <property type="match status" value="1"/>
</dbReference>
<comment type="similarity">
    <text evidence="2">Belongs to the sphingomyelin synthase family.</text>
</comment>
<feature type="transmembrane region" description="Helical" evidence="9">
    <location>
        <begin position="221"/>
        <end position="240"/>
    </location>
</feature>
<organism evidence="11 12">
    <name type="scientific">Entamoeba invadens IP1</name>
    <dbReference type="NCBI Taxonomy" id="370355"/>
    <lineage>
        <taxon>Eukaryota</taxon>
        <taxon>Amoebozoa</taxon>
        <taxon>Evosea</taxon>
        <taxon>Archamoebae</taxon>
        <taxon>Mastigamoebida</taxon>
        <taxon>Entamoebidae</taxon>
        <taxon>Entamoeba</taxon>
    </lineage>
</organism>